<gene>
    <name evidence="4" type="ORF">MGAL_10B017510</name>
</gene>
<comment type="caution">
    <text evidence="4">The sequence shown here is derived from an EMBL/GenBank/DDBJ whole genome shotgun (WGS) entry which is preliminary data.</text>
</comment>
<dbReference type="PROSITE" id="PS50092">
    <property type="entry name" value="TSP1"/>
    <property type="match status" value="1"/>
</dbReference>
<feature type="transmembrane region" description="Helical" evidence="2">
    <location>
        <begin position="407"/>
        <end position="432"/>
    </location>
</feature>
<dbReference type="Gene3D" id="2.20.100.10">
    <property type="entry name" value="Thrombospondin type-1 (TSP1) repeat"/>
    <property type="match status" value="1"/>
</dbReference>
<dbReference type="EMBL" id="UYJE01002498">
    <property type="protein sequence ID" value="VDI11328.1"/>
    <property type="molecule type" value="Genomic_DNA"/>
</dbReference>
<reference evidence="4" key="1">
    <citation type="submission" date="2018-11" db="EMBL/GenBank/DDBJ databases">
        <authorList>
            <person name="Alioto T."/>
            <person name="Alioto T."/>
        </authorList>
    </citation>
    <scope>NUCLEOTIDE SEQUENCE</scope>
</reference>
<evidence type="ECO:0000256" key="1">
    <source>
        <dbReference type="SAM" id="MobiDB-lite"/>
    </source>
</evidence>
<feature type="domain" description="WSC" evidence="3">
    <location>
        <begin position="103"/>
        <end position="195"/>
    </location>
</feature>
<keyword evidence="2" id="KW-0472">Membrane</keyword>
<proteinExistence type="predicted"/>
<evidence type="ECO:0000313" key="4">
    <source>
        <dbReference type="EMBL" id="VDI11328.1"/>
    </source>
</evidence>
<dbReference type="AlphaFoldDB" id="A0A8B6CYR3"/>
<evidence type="ECO:0000259" key="3">
    <source>
        <dbReference type="PROSITE" id="PS51212"/>
    </source>
</evidence>
<feature type="region of interest" description="Disordered" evidence="1">
    <location>
        <begin position="442"/>
        <end position="499"/>
    </location>
</feature>
<organism evidence="4 5">
    <name type="scientific">Mytilus galloprovincialis</name>
    <name type="common">Mediterranean mussel</name>
    <dbReference type="NCBI Taxonomy" id="29158"/>
    <lineage>
        <taxon>Eukaryota</taxon>
        <taxon>Metazoa</taxon>
        <taxon>Spiralia</taxon>
        <taxon>Lophotrochozoa</taxon>
        <taxon>Mollusca</taxon>
        <taxon>Bivalvia</taxon>
        <taxon>Autobranchia</taxon>
        <taxon>Pteriomorphia</taxon>
        <taxon>Mytilida</taxon>
        <taxon>Mytiloidea</taxon>
        <taxon>Mytilidae</taxon>
        <taxon>Mytilinae</taxon>
        <taxon>Mytilus</taxon>
    </lineage>
</organism>
<dbReference type="PROSITE" id="PS51212">
    <property type="entry name" value="WSC"/>
    <property type="match status" value="1"/>
</dbReference>
<accession>A0A8B6CYR3</accession>
<dbReference type="OrthoDB" id="6157674at2759"/>
<keyword evidence="2" id="KW-0812">Transmembrane</keyword>
<protein>
    <recommendedName>
        <fullName evidence="3">WSC domain-containing protein</fullName>
    </recommendedName>
</protein>
<name>A0A8B6CYR3_MYTGA</name>
<evidence type="ECO:0000256" key="2">
    <source>
        <dbReference type="SAM" id="Phobius"/>
    </source>
</evidence>
<feature type="compositionally biased region" description="Basic and acidic residues" evidence="1">
    <location>
        <begin position="484"/>
        <end position="499"/>
    </location>
</feature>
<sequence length="510" mass="58138">MTANPTGYFCGVSNTRAPITFLSVSTQRIRTYCALECDRSDDCLGFNYRTTGTKNCDIIDGAQLVRDTFQTELASTVVDADMNNSVIIMILISSVIYLKSADCAVLYKCYSFYKIYWEHTTQNDNVTNIWCEKYCRVSPTHYRFSGTILTECHCRQSQPSPLHSYDYKCTDTFECPGNSSEFCGGSYYNDRGLNSNRITVSKIELSTETVTEKNTKAIIATSVSIRDSTTADFMNMITNYIYPATTIPELFSTSSEDANTAITTSITERQSQATSANGKWSLWNEWKFCEVNCVREDTTEGKQRRWRTCEDTQCSGIDMEEQSCSEPGICKGMRPRKLLCKCPKRFINTKWHFLDGQNKSDDEVKKMVLQEFNKNIKSEISVDKKKVSKEVRKKNSSVNKRKSSQSIGWGCIVLLILPVVFLIAIDMLNCCIHFPSRIGDRKPNRIGPTSNIQDSSDSSKPLQENVNITESYNASRCGNDFPPDEGKFETYRRRDENNEEDRDKWLQYIV</sequence>
<dbReference type="InterPro" id="IPR000884">
    <property type="entry name" value="TSP1_rpt"/>
</dbReference>
<dbReference type="InterPro" id="IPR036383">
    <property type="entry name" value="TSP1_rpt_sf"/>
</dbReference>
<feature type="compositionally biased region" description="Polar residues" evidence="1">
    <location>
        <begin position="447"/>
        <end position="476"/>
    </location>
</feature>
<dbReference type="Proteomes" id="UP000596742">
    <property type="component" value="Unassembled WGS sequence"/>
</dbReference>
<keyword evidence="5" id="KW-1185">Reference proteome</keyword>
<keyword evidence="2" id="KW-1133">Transmembrane helix</keyword>
<evidence type="ECO:0000313" key="5">
    <source>
        <dbReference type="Proteomes" id="UP000596742"/>
    </source>
</evidence>
<dbReference type="InterPro" id="IPR002889">
    <property type="entry name" value="WSC_carb-bd"/>
</dbReference>